<keyword evidence="7" id="KW-0333">Golgi apparatus</keyword>
<dbReference type="PANTHER" id="PTHR12129:SF20">
    <property type="entry name" value="HEPARAN SULFATE 2-O-SULFOTRANSFERASE PIPE"/>
    <property type="match status" value="1"/>
</dbReference>
<dbReference type="OrthoDB" id="10019582at2759"/>
<keyword evidence="6 10" id="KW-1133">Transmembrane helix</keyword>
<keyword evidence="11" id="KW-0378">Hydrolase</keyword>
<evidence type="ECO:0000313" key="12">
    <source>
        <dbReference type="Proteomes" id="UP000325440"/>
    </source>
</evidence>
<dbReference type="SUPFAM" id="SSF52540">
    <property type="entry name" value="P-loop containing nucleoside triphosphate hydrolases"/>
    <property type="match status" value="1"/>
</dbReference>
<keyword evidence="8 10" id="KW-0472">Membrane</keyword>
<reference evidence="11 12" key="1">
    <citation type="submission" date="2019-08" db="EMBL/GenBank/DDBJ databases">
        <authorList>
            <person name="Alioto T."/>
            <person name="Alioto T."/>
            <person name="Gomez Garrido J."/>
        </authorList>
    </citation>
    <scope>NUCLEOTIDE SEQUENCE [LARGE SCALE GENOMIC DNA]</scope>
</reference>
<name>A0A5E4N7L9_9HEMI</name>
<dbReference type="GO" id="GO:0008146">
    <property type="term" value="F:sulfotransferase activity"/>
    <property type="evidence" value="ECO:0007669"/>
    <property type="project" value="InterPro"/>
</dbReference>
<dbReference type="InterPro" id="IPR027417">
    <property type="entry name" value="P-loop_NTPase"/>
</dbReference>
<evidence type="ECO:0000313" key="11">
    <source>
        <dbReference type="EMBL" id="VVC39747.1"/>
    </source>
</evidence>
<protein>
    <submittedName>
        <fullName evidence="11">Sulfotransferase,P-loop containing nucleoside triphosphate hydrolase</fullName>
    </submittedName>
</protein>
<comment type="similarity">
    <text evidence="2">Belongs to the sulfotransferase 3 family.</text>
</comment>
<dbReference type="FunFam" id="3.40.50.300:FF:001863">
    <property type="entry name" value="Heparan sulfate 2-o-sulfotransferase"/>
    <property type="match status" value="1"/>
</dbReference>
<keyword evidence="3 11" id="KW-0808">Transferase</keyword>
<organism evidence="11 12">
    <name type="scientific">Cinara cedri</name>
    <dbReference type="NCBI Taxonomy" id="506608"/>
    <lineage>
        <taxon>Eukaryota</taxon>
        <taxon>Metazoa</taxon>
        <taxon>Ecdysozoa</taxon>
        <taxon>Arthropoda</taxon>
        <taxon>Hexapoda</taxon>
        <taxon>Insecta</taxon>
        <taxon>Pterygota</taxon>
        <taxon>Neoptera</taxon>
        <taxon>Paraneoptera</taxon>
        <taxon>Hemiptera</taxon>
        <taxon>Sternorrhyncha</taxon>
        <taxon>Aphidomorpha</taxon>
        <taxon>Aphidoidea</taxon>
        <taxon>Aphididae</taxon>
        <taxon>Lachninae</taxon>
        <taxon>Cinara</taxon>
    </lineage>
</organism>
<comment type="subcellular location">
    <subcellularLocation>
        <location evidence="1">Golgi apparatus membrane</location>
        <topology evidence="1">Single-pass type II membrane protein</topology>
    </subcellularLocation>
</comment>
<evidence type="ECO:0000256" key="2">
    <source>
        <dbReference type="ARBA" id="ARBA00010569"/>
    </source>
</evidence>
<dbReference type="InterPro" id="IPR007734">
    <property type="entry name" value="Heparan_SO4_2-O-STrfase"/>
</dbReference>
<dbReference type="GO" id="GO:0016787">
    <property type="term" value="F:hydrolase activity"/>
    <property type="evidence" value="ECO:0007669"/>
    <property type="project" value="UniProtKB-KW"/>
</dbReference>
<dbReference type="PANTHER" id="PTHR12129">
    <property type="entry name" value="HEPARAN SULFATE 2-O-SULFOTRANSFERASE"/>
    <property type="match status" value="1"/>
</dbReference>
<evidence type="ECO:0000256" key="9">
    <source>
        <dbReference type="ARBA" id="ARBA00023180"/>
    </source>
</evidence>
<sequence length="380" mass="44740">MTCSDKGFTRINILSTCNRSVETVKRKRIFISKRTSELIALVAISSTLFLFIHTRDLHTRLRSLQSVTNSASTSGDSSAMENDIDNLIPHDEKLEAYTLNNTGRVKKELIFFNRVPKVGSQTFMEILRLLSLRNQFVFYQDHVQRVETIRLAETEQLRVASMVSKYDTPSVFIKHISFVNFTKFYLPEPIYINLVRDPVERVISWYYYIRAPWYYVERKHAFPDTPLPDPNWLKKDFETCVLRGDRECRYTQGEKREGISDHRRQTMFFCGHDEECTPFNSEGALERAKRSVEQHYAVVGVLEDFNITLTVFEHYIPRFFKGASNVYYGDMGLHKVNHNAFKPIISEAVKDIVRKNFTREIEFYQFCRQRLYRQRLALNL</sequence>
<accession>A0A5E4N7L9</accession>
<evidence type="ECO:0000256" key="4">
    <source>
        <dbReference type="ARBA" id="ARBA00022692"/>
    </source>
</evidence>
<dbReference type="Pfam" id="PF03567">
    <property type="entry name" value="Sulfotransfer_2"/>
    <property type="match status" value="1"/>
</dbReference>
<dbReference type="InterPro" id="IPR005331">
    <property type="entry name" value="Sulfotransferase"/>
</dbReference>
<keyword evidence="5" id="KW-0735">Signal-anchor</keyword>
<feature type="transmembrane region" description="Helical" evidence="10">
    <location>
        <begin position="35"/>
        <end position="53"/>
    </location>
</feature>
<proteinExistence type="inferred from homology"/>
<evidence type="ECO:0000256" key="10">
    <source>
        <dbReference type="SAM" id="Phobius"/>
    </source>
</evidence>
<evidence type="ECO:0000256" key="7">
    <source>
        <dbReference type="ARBA" id="ARBA00023034"/>
    </source>
</evidence>
<keyword evidence="4 10" id="KW-0812">Transmembrane</keyword>
<dbReference type="GO" id="GO:0000139">
    <property type="term" value="C:Golgi membrane"/>
    <property type="evidence" value="ECO:0007669"/>
    <property type="project" value="UniProtKB-SubCell"/>
</dbReference>
<dbReference type="Gene3D" id="3.40.50.300">
    <property type="entry name" value="P-loop containing nucleotide triphosphate hydrolases"/>
    <property type="match status" value="1"/>
</dbReference>
<evidence type="ECO:0000256" key="1">
    <source>
        <dbReference type="ARBA" id="ARBA00004323"/>
    </source>
</evidence>
<dbReference type="Proteomes" id="UP000325440">
    <property type="component" value="Unassembled WGS sequence"/>
</dbReference>
<dbReference type="EMBL" id="CABPRJ010001897">
    <property type="protein sequence ID" value="VVC39747.1"/>
    <property type="molecule type" value="Genomic_DNA"/>
</dbReference>
<dbReference type="AlphaFoldDB" id="A0A5E4N7L9"/>
<evidence type="ECO:0000256" key="3">
    <source>
        <dbReference type="ARBA" id="ARBA00022679"/>
    </source>
</evidence>
<evidence type="ECO:0000256" key="6">
    <source>
        <dbReference type="ARBA" id="ARBA00022989"/>
    </source>
</evidence>
<evidence type="ECO:0000256" key="8">
    <source>
        <dbReference type="ARBA" id="ARBA00023136"/>
    </source>
</evidence>
<evidence type="ECO:0000256" key="5">
    <source>
        <dbReference type="ARBA" id="ARBA00022968"/>
    </source>
</evidence>
<keyword evidence="9" id="KW-0325">Glycoprotein</keyword>
<gene>
    <name evidence="11" type="ORF">CINCED_3A023038</name>
</gene>
<keyword evidence="12" id="KW-1185">Reference proteome</keyword>